<dbReference type="EMBL" id="LNZB01000031">
    <property type="protein sequence ID" value="KTD80433.1"/>
    <property type="molecule type" value="Genomic_DNA"/>
</dbReference>
<reference evidence="1 2" key="1">
    <citation type="submission" date="2015-11" db="EMBL/GenBank/DDBJ databases">
        <title>Genomic analysis of 38 Legionella species identifies large and diverse effector repertoires.</title>
        <authorList>
            <person name="Burstein D."/>
            <person name="Amaro F."/>
            <person name="Zusman T."/>
            <person name="Lifshitz Z."/>
            <person name="Cohen O."/>
            <person name="Gilbert J.A."/>
            <person name="Pupko T."/>
            <person name="Shuman H.A."/>
            <person name="Segal G."/>
        </authorList>
    </citation>
    <scope>NUCLEOTIDE SEQUENCE [LARGE SCALE GENOMIC DNA]</scope>
    <source>
        <strain evidence="1 2">ATCC 51914</strain>
    </source>
</reference>
<comment type="caution">
    <text evidence="1">The sequence shown here is derived from an EMBL/GenBank/DDBJ whole genome shotgun (WGS) entry which is preliminary data.</text>
</comment>
<dbReference type="Proteomes" id="UP000054729">
    <property type="component" value="Unassembled WGS sequence"/>
</dbReference>
<name>A0A0W1AGG9_9GAMM</name>
<gene>
    <name evidence="1" type="ORF">Lwal_1130</name>
</gene>
<dbReference type="AlphaFoldDB" id="A0A0W1AGG9"/>
<evidence type="ECO:0000313" key="1">
    <source>
        <dbReference type="EMBL" id="KTD80433.1"/>
    </source>
</evidence>
<proteinExistence type="predicted"/>
<protein>
    <submittedName>
        <fullName evidence="1">Uncharacterized protein</fullName>
    </submittedName>
</protein>
<organism evidence="1 2">
    <name type="scientific">Legionella waltersii</name>
    <dbReference type="NCBI Taxonomy" id="66969"/>
    <lineage>
        <taxon>Bacteria</taxon>
        <taxon>Pseudomonadati</taxon>
        <taxon>Pseudomonadota</taxon>
        <taxon>Gammaproteobacteria</taxon>
        <taxon>Legionellales</taxon>
        <taxon>Legionellaceae</taxon>
        <taxon>Legionella</taxon>
    </lineage>
</organism>
<accession>A0A0W1AGG9</accession>
<sequence>MNAQPSKEKLSQCKLFTRFIEKEQILIEETGKEKSQLSPANLGLFAENRNSLSSYSFLGANNEK</sequence>
<keyword evidence="2" id="KW-1185">Reference proteome</keyword>
<evidence type="ECO:0000313" key="2">
    <source>
        <dbReference type="Proteomes" id="UP000054729"/>
    </source>
</evidence>